<dbReference type="PANTHER" id="PTHR43356:SF3">
    <property type="entry name" value="PHOSPHATE ACETYLTRANSFERASE"/>
    <property type="match status" value="1"/>
</dbReference>
<comment type="catalytic activity">
    <reaction evidence="1">
        <text>acetyl-CoA + phosphate = acetyl phosphate + CoA</text>
        <dbReference type="Rhea" id="RHEA:19521"/>
        <dbReference type="ChEBI" id="CHEBI:22191"/>
        <dbReference type="ChEBI" id="CHEBI:43474"/>
        <dbReference type="ChEBI" id="CHEBI:57287"/>
        <dbReference type="ChEBI" id="CHEBI:57288"/>
        <dbReference type="EC" id="2.3.1.8"/>
    </reaction>
</comment>
<dbReference type="NCBIfam" id="NF004167">
    <property type="entry name" value="PRK05632.1"/>
    <property type="match status" value="1"/>
</dbReference>
<dbReference type="InterPro" id="IPR042112">
    <property type="entry name" value="P_AcTrfase_dom2"/>
</dbReference>
<dbReference type="PIRSF" id="PIRSF000428">
    <property type="entry name" value="P_Ac_trans"/>
    <property type="match status" value="1"/>
</dbReference>
<evidence type="ECO:0000256" key="6">
    <source>
        <dbReference type="ARBA" id="ARBA00022679"/>
    </source>
</evidence>
<dbReference type="Proteomes" id="UP000198577">
    <property type="component" value="Unassembled WGS sequence"/>
</dbReference>
<dbReference type="InterPro" id="IPR012147">
    <property type="entry name" value="P_Ac_Bu_trans"/>
</dbReference>
<dbReference type="OrthoDB" id="9805787at2"/>
<accession>A0A1I5WDA3</accession>
<gene>
    <name evidence="10" type="ORF">SAMN05444406_1163</name>
</gene>
<keyword evidence="6" id="KW-0808">Transferase</keyword>
<sequence>MGVMESIISKAKSCKKRIVLPESNDDRTLKAAEIVMREGIADIILLGKKEEIYKNAAGLDIAAATIIEPEGSDKFDLYVDQLVELRKHKGMTPDKARELIKNPLYYGSMMVKLGDADGMVAGAVHSTPDVWRPVLQIIKTMPGISVASSCFLIEVPDCPYGENGVFIYADCGLNPNPTAQELAAIAVSAARTAKVLVGMEPRIAMLSFSTKGSAEHESVDKVREATRIAKEMMPDLLIDGELQVDAALDVEVAKKKCPGSPVGGRANVLIFPDLNAGNIAYKLTQRLAKAMALGPLSQGLAKPVNDLSRGCSAEDIVNVVAITAVEAQQQ</sequence>
<evidence type="ECO:0000256" key="4">
    <source>
        <dbReference type="ARBA" id="ARBA00012707"/>
    </source>
</evidence>
<dbReference type="Gene3D" id="3.40.50.10950">
    <property type="match status" value="1"/>
</dbReference>
<evidence type="ECO:0000313" key="10">
    <source>
        <dbReference type="EMBL" id="SFQ17641.1"/>
    </source>
</evidence>
<dbReference type="PANTHER" id="PTHR43356">
    <property type="entry name" value="PHOSPHATE ACETYLTRANSFERASE"/>
    <property type="match status" value="1"/>
</dbReference>
<comment type="similarity">
    <text evidence="3">Belongs to the phosphate acetyltransferase and butyryltransferase family.</text>
</comment>
<dbReference type="Gene3D" id="3.40.50.10750">
    <property type="entry name" value="Isocitrate/Isopropylmalate dehydrogenase-like"/>
    <property type="match status" value="1"/>
</dbReference>
<keyword evidence="11" id="KW-1185">Reference proteome</keyword>
<dbReference type="InterPro" id="IPR002505">
    <property type="entry name" value="PTA_PTB"/>
</dbReference>
<evidence type="ECO:0000256" key="3">
    <source>
        <dbReference type="ARBA" id="ARBA00005656"/>
    </source>
</evidence>
<dbReference type="EMBL" id="FOXR01000016">
    <property type="protein sequence ID" value="SFQ17641.1"/>
    <property type="molecule type" value="Genomic_DNA"/>
</dbReference>
<protein>
    <recommendedName>
        <fullName evidence="5">Phosphate acetyltransferase</fullName>
        <ecNumber evidence="4">2.3.1.8</ecNumber>
    </recommendedName>
    <alternativeName>
        <fullName evidence="8">Phosphotransacetylase</fullName>
    </alternativeName>
</protein>
<keyword evidence="7" id="KW-0012">Acyltransferase</keyword>
<dbReference type="InterPro" id="IPR050500">
    <property type="entry name" value="Phos_Acetyltrans/Butyryltrans"/>
</dbReference>
<dbReference type="AlphaFoldDB" id="A0A1I5WDA3"/>
<dbReference type="InterPro" id="IPR004614">
    <property type="entry name" value="P_AcTrfase"/>
</dbReference>
<reference evidence="10 11" key="1">
    <citation type="submission" date="2016-10" db="EMBL/GenBank/DDBJ databases">
        <authorList>
            <person name="de Groot N.N."/>
        </authorList>
    </citation>
    <scope>NUCLEOTIDE SEQUENCE [LARGE SCALE GENOMIC DNA]</scope>
    <source>
        <strain evidence="10 11">DSM 20678</strain>
    </source>
</reference>
<dbReference type="SUPFAM" id="SSF53659">
    <property type="entry name" value="Isocitrate/Isopropylmalate dehydrogenase-like"/>
    <property type="match status" value="1"/>
</dbReference>
<evidence type="ECO:0000256" key="2">
    <source>
        <dbReference type="ARBA" id="ARBA00004989"/>
    </source>
</evidence>
<dbReference type="NCBIfam" id="NF007233">
    <property type="entry name" value="PRK09653.1"/>
    <property type="match status" value="1"/>
</dbReference>
<dbReference type="InterPro" id="IPR042113">
    <property type="entry name" value="P_AcTrfase_dom1"/>
</dbReference>
<dbReference type="Pfam" id="PF01515">
    <property type="entry name" value="PTA_PTB"/>
    <property type="match status" value="1"/>
</dbReference>
<organism evidence="10 11">
    <name type="scientific">Caldicoprobacter faecalis</name>
    <dbReference type="NCBI Taxonomy" id="937334"/>
    <lineage>
        <taxon>Bacteria</taxon>
        <taxon>Bacillati</taxon>
        <taxon>Bacillota</taxon>
        <taxon>Clostridia</taxon>
        <taxon>Caldicoprobacterales</taxon>
        <taxon>Caldicoprobacteraceae</taxon>
        <taxon>Caldicoprobacter</taxon>
    </lineage>
</organism>
<evidence type="ECO:0000256" key="7">
    <source>
        <dbReference type="ARBA" id="ARBA00023315"/>
    </source>
</evidence>
<dbReference type="EC" id="2.3.1.8" evidence="4"/>
<evidence type="ECO:0000259" key="9">
    <source>
        <dbReference type="Pfam" id="PF01515"/>
    </source>
</evidence>
<evidence type="ECO:0000256" key="1">
    <source>
        <dbReference type="ARBA" id="ARBA00000705"/>
    </source>
</evidence>
<dbReference type="GO" id="GO:0008959">
    <property type="term" value="F:phosphate acetyltransferase activity"/>
    <property type="evidence" value="ECO:0007669"/>
    <property type="project" value="UniProtKB-EC"/>
</dbReference>
<feature type="domain" description="Phosphate acetyl/butaryl transferase" evidence="9">
    <location>
        <begin position="3"/>
        <end position="324"/>
    </location>
</feature>
<evidence type="ECO:0000313" key="11">
    <source>
        <dbReference type="Proteomes" id="UP000198577"/>
    </source>
</evidence>
<dbReference type="NCBIfam" id="TIGR00651">
    <property type="entry name" value="pta"/>
    <property type="match status" value="1"/>
</dbReference>
<comment type="pathway">
    <text evidence="2">Metabolic intermediate biosynthesis; acetyl-CoA biosynthesis; acetyl-CoA from acetate: step 2/2.</text>
</comment>
<name>A0A1I5WDA3_9FIRM</name>
<evidence type="ECO:0000256" key="8">
    <source>
        <dbReference type="ARBA" id="ARBA00031108"/>
    </source>
</evidence>
<proteinExistence type="inferred from homology"/>
<dbReference type="STRING" id="937334.SAMN05444406_1163"/>
<dbReference type="RefSeq" id="WP_025747044.1">
    <property type="nucleotide sequence ID" value="NZ_FOXR01000016.1"/>
</dbReference>
<evidence type="ECO:0000256" key="5">
    <source>
        <dbReference type="ARBA" id="ARBA00021528"/>
    </source>
</evidence>